<keyword evidence="1" id="KW-1133">Transmembrane helix</keyword>
<feature type="transmembrane region" description="Helical" evidence="1">
    <location>
        <begin position="7"/>
        <end position="24"/>
    </location>
</feature>
<protein>
    <recommendedName>
        <fullName evidence="4">4 TMS phage holin, superfamily IV</fullName>
    </recommendedName>
</protein>
<dbReference type="AlphaFoldDB" id="A0A8J6I0P2"/>
<dbReference type="RefSeq" id="WP_181340054.1">
    <property type="nucleotide sequence ID" value="NZ_JAAKDE010000016.1"/>
</dbReference>
<dbReference type="Proteomes" id="UP000657177">
    <property type="component" value="Unassembled WGS sequence"/>
</dbReference>
<evidence type="ECO:0008006" key="4">
    <source>
        <dbReference type="Google" id="ProtNLM"/>
    </source>
</evidence>
<proteinExistence type="predicted"/>
<keyword evidence="1" id="KW-0812">Transmembrane</keyword>
<organism evidence="2 3">
    <name type="scientific">Capillibacterium thermochitinicola</name>
    <dbReference type="NCBI Taxonomy" id="2699427"/>
    <lineage>
        <taxon>Bacteria</taxon>
        <taxon>Bacillati</taxon>
        <taxon>Bacillota</taxon>
        <taxon>Capillibacterium</taxon>
    </lineage>
</organism>
<reference evidence="2" key="1">
    <citation type="submission" date="2020-06" db="EMBL/GenBank/DDBJ databases">
        <title>Novel chitinolytic bacterium.</title>
        <authorList>
            <person name="Ungkulpasvich U."/>
            <person name="Kosugi A."/>
            <person name="Uke A."/>
        </authorList>
    </citation>
    <scope>NUCLEOTIDE SEQUENCE</scope>
    <source>
        <strain evidence="2">UUS1-1</strain>
    </source>
</reference>
<accession>A0A8J6I0P2</accession>
<keyword evidence="1" id="KW-0472">Membrane</keyword>
<gene>
    <name evidence="2" type="ORF">G5B42_08545</name>
</gene>
<feature type="transmembrane region" description="Helical" evidence="1">
    <location>
        <begin position="30"/>
        <end position="49"/>
    </location>
</feature>
<dbReference type="EMBL" id="JAAKDE010000016">
    <property type="protein sequence ID" value="MBA2133585.1"/>
    <property type="molecule type" value="Genomic_DNA"/>
</dbReference>
<feature type="transmembrane region" description="Helical" evidence="1">
    <location>
        <begin position="86"/>
        <end position="105"/>
    </location>
</feature>
<feature type="transmembrane region" description="Helical" evidence="1">
    <location>
        <begin position="61"/>
        <end position="80"/>
    </location>
</feature>
<comment type="caution">
    <text evidence="2">The sequence shown here is derived from an EMBL/GenBank/DDBJ whole genome shotgun (WGS) entry which is preliminary data.</text>
</comment>
<evidence type="ECO:0000313" key="2">
    <source>
        <dbReference type="EMBL" id="MBA2133585.1"/>
    </source>
</evidence>
<sequence>MSWRRFGFKFAAAFLVVFGLGYLLPNFSVLPVSTAAFAGLTIAGLSFCVETLILKKDVLPFTYGLISFFLSLFGLAFLKMGAAIDLSWLGLLAAALIIGLVDLIIPSTLN</sequence>
<keyword evidence="3" id="KW-1185">Reference proteome</keyword>
<evidence type="ECO:0000313" key="3">
    <source>
        <dbReference type="Proteomes" id="UP000657177"/>
    </source>
</evidence>
<name>A0A8J6I0P2_9FIRM</name>
<evidence type="ECO:0000256" key="1">
    <source>
        <dbReference type="SAM" id="Phobius"/>
    </source>
</evidence>